<dbReference type="GO" id="GO:0005874">
    <property type="term" value="C:microtubule"/>
    <property type="evidence" value="ECO:0007669"/>
    <property type="project" value="UniProtKB-KW"/>
</dbReference>
<evidence type="ECO:0000313" key="8">
    <source>
        <dbReference type="EMBL" id="PRP74026.1"/>
    </source>
</evidence>
<feature type="domain" description="Kinesin motor" evidence="7">
    <location>
        <begin position="1"/>
        <end position="260"/>
    </location>
</feature>
<keyword evidence="5 6" id="KW-0505">Motor protein</keyword>
<dbReference type="GO" id="GO:0007018">
    <property type="term" value="P:microtubule-based movement"/>
    <property type="evidence" value="ECO:0007669"/>
    <property type="project" value="InterPro"/>
</dbReference>
<evidence type="ECO:0000256" key="3">
    <source>
        <dbReference type="ARBA" id="ARBA00022741"/>
    </source>
</evidence>
<keyword evidence="1" id="KW-0813">Transport</keyword>
<protein>
    <recommendedName>
        <fullName evidence="7">Kinesin motor domain-containing protein</fullName>
    </recommendedName>
</protein>
<dbReference type="InterPro" id="IPR027640">
    <property type="entry name" value="Kinesin-like_fam"/>
</dbReference>
<dbReference type="InParanoid" id="A0A2P6MQS4"/>
<keyword evidence="3 6" id="KW-0547">Nucleotide-binding</keyword>
<evidence type="ECO:0000259" key="7">
    <source>
        <dbReference type="PROSITE" id="PS50067"/>
    </source>
</evidence>
<dbReference type="PANTHER" id="PTHR47972:SF45">
    <property type="entry name" value="PROTEIN CLARET SEGREGATIONAL"/>
    <property type="match status" value="1"/>
</dbReference>
<reference evidence="8 9" key="1">
    <citation type="journal article" date="2018" name="Genome Biol. Evol.">
        <title>Multiple Roots of Fruiting Body Formation in Amoebozoa.</title>
        <authorList>
            <person name="Hillmann F."/>
            <person name="Forbes G."/>
            <person name="Novohradska S."/>
            <person name="Ferling I."/>
            <person name="Riege K."/>
            <person name="Groth M."/>
            <person name="Westermann M."/>
            <person name="Marz M."/>
            <person name="Spaller T."/>
            <person name="Winckler T."/>
            <person name="Schaap P."/>
            <person name="Glockner G."/>
        </authorList>
    </citation>
    <scope>NUCLEOTIDE SEQUENCE [LARGE SCALE GENOMIC DNA]</scope>
    <source>
        <strain evidence="8 9">Jena</strain>
    </source>
</reference>
<gene>
    <name evidence="8" type="ORF">PROFUN_16385</name>
</gene>
<keyword evidence="4 6" id="KW-0067">ATP-binding</keyword>
<organism evidence="8 9">
    <name type="scientific">Planoprotostelium fungivorum</name>
    <dbReference type="NCBI Taxonomy" id="1890364"/>
    <lineage>
        <taxon>Eukaryota</taxon>
        <taxon>Amoebozoa</taxon>
        <taxon>Evosea</taxon>
        <taxon>Variosea</taxon>
        <taxon>Cavosteliida</taxon>
        <taxon>Cavosteliaceae</taxon>
        <taxon>Planoprotostelium</taxon>
    </lineage>
</organism>
<keyword evidence="2" id="KW-0493">Microtubule</keyword>
<feature type="binding site" evidence="6">
    <location>
        <begin position="17"/>
        <end position="24"/>
    </location>
    <ligand>
        <name>ATP</name>
        <dbReference type="ChEBI" id="CHEBI:30616"/>
    </ligand>
</feature>
<evidence type="ECO:0000256" key="1">
    <source>
        <dbReference type="ARBA" id="ARBA00022448"/>
    </source>
</evidence>
<keyword evidence="9" id="KW-1185">Reference proteome</keyword>
<dbReference type="InterPro" id="IPR001752">
    <property type="entry name" value="Kinesin_motor_dom"/>
</dbReference>
<dbReference type="Pfam" id="PF00225">
    <property type="entry name" value="Kinesin"/>
    <property type="match status" value="2"/>
</dbReference>
<comment type="caution">
    <text evidence="8">The sequence shown here is derived from an EMBL/GenBank/DDBJ whole genome shotgun (WGS) entry which is preliminary data.</text>
</comment>
<dbReference type="InterPro" id="IPR027417">
    <property type="entry name" value="P-loop_NTPase"/>
</dbReference>
<dbReference type="OrthoDB" id="30529at2759"/>
<accession>A0A2P6MQS4</accession>
<name>A0A2P6MQS4_9EUKA</name>
<dbReference type="SMART" id="SM00129">
    <property type="entry name" value="KISc"/>
    <property type="match status" value="1"/>
</dbReference>
<dbReference type="GO" id="GO:0008017">
    <property type="term" value="F:microtubule binding"/>
    <property type="evidence" value="ECO:0007669"/>
    <property type="project" value="InterPro"/>
</dbReference>
<dbReference type="GO" id="GO:0003777">
    <property type="term" value="F:microtubule motor activity"/>
    <property type="evidence" value="ECO:0007669"/>
    <property type="project" value="InterPro"/>
</dbReference>
<sequence>MVQSALDGYNTCIFAYGHTGSGKTYTMEGPGIPNSDMDLPIEEQSTKDGKGMIPRAVEQIWMSAEQLKEYHDCEGDMKPPASCLLFQVRTPQQVYELLARASHNRSVGFTNMNERSSRSHSVFQLRLTGLNSFTTETVSGLPLHCNPAKNGHDPPNADFAVLRLIDLAGSERLNSSGVTGQRLKETQHINKSLTHLGDVIAALANKDAHVLYRKFKLTYLLQNSLGGNSKTLMFVNISPRLNDLNETISSLRFATKVNACEIGTAKKQTKM</sequence>
<evidence type="ECO:0000256" key="2">
    <source>
        <dbReference type="ARBA" id="ARBA00022701"/>
    </source>
</evidence>
<dbReference type="InterPro" id="IPR036961">
    <property type="entry name" value="Kinesin_motor_dom_sf"/>
</dbReference>
<evidence type="ECO:0000256" key="6">
    <source>
        <dbReference type="PROSITE-ProRule" id="PRU00283"/>
    </source>
</evidence>
<dbReference type="PANTHER" id="PTHR47972">
    <property type="entry name" value="KINESIN-LIKE PROTEIN KLP-3"/>
    <property type="match status" value="1"/>
</dbReference>
<dbReference type="GO" id="GO:0005524">
    <property type="term" value="F:ATP binding"/>
    <property type="evidence" value="ECO:0007669"/>
    <property type="project" value="UniProtKB-UniRule"/>
</dbReference>
<dbReference type="SUPFAM" id="SSF52540">
    <property type="entry name" value="P-loop containing nucleoside triphosphate hydrolases"/>
    <property type="match status" value="1"/>
</dbReference>
<dbReference type="Gene3D" id="3.40.850.10">
    <property type="entry name" value="Kinesin motor domain"/>
    <property type="match status" value="2"/>
</dbReference>
<dbReference type="STRING" id="1890364.A0A2P6MQS4"/>
<dbReference type="Proteomes" id="UP000241769">
    <property type="component" value="Unassembled WGS sequence"/>
</dbReference>
<dbReference type="AlphaFoldDB" id="A0A2P6MQS4"/>
<comment type="similarity">
    <text evidence="6">Belongs to the TRAFAC class myosin-kinesin ATPase superfamily. Kinesin family.</text>
</comment>
<evidence type="ECO:0000256" key="5">
    <source>
        <dbReference type="ARBA" id="ARBA00023175"/>
    </source>
</evidence>
<dbReference type="EMBL" id="MDYQ01000507">
    <property type="protein sequence ID" value="PRP74026.1"/>
    <property type="molecule type" value="Genomic_DNA"/>
</dbReference>
<proteinExistence type="inferred from homology"/>
<evidence type="ECO:0000256" key="4">
    <source>
        <dbReference type="ARBA" id="ARBA00022840"/>
    </source>
</evidence>
<dbReference type="PRINTS" id="PR00380">
    <property type="entry name" value="KINESINHEAVY"/>
</dbReference>
<dbReference type="PROSITE" id="PS50067">
    <property type="entry name" value="KINESIN_MOTOR_2"/>
    <property type="match status" value="1"/>
</dbReference>
<evidence type="ECO:0000313" key="9">
    <source>
        <dbReference type="Proteomes" id="UP000241769"/>
    </source>
</evidence>